<gene>
    <name evidence="2" type="ORF">B0H17DRAFT_1216273</name>
</gene>
<dbReference type="InterPro" id="IPR001810">
    <property type="entry name" value="F-box_dom"/>
</dbReference>
<comment type="caution">
    <text evidence="2">The sequence shown here is derived from an EMBL/GenBank/DDBJ whole genome shotgun (WGS) entry which is preliminary data.</text>
</comment>
<name>A0AAD7CA65_MYCRO</name>
<dbReference type="PROSITE" id="PS50181">
    <property type="entry name" value="FBOX"/>
    <property type="match status" value="1"/>
</dbReference>
<dbReference type="InterPro" id="IPR036047">
    <property type="entry name" value="F-box-like_dom_sf"/>
</dbReference>
<accession>A0AAD7CA65</accession>
<protein>
    <recommendedName>
        <fullName evidence="1">F-box domain-containing protein</fullName>
    </recommendedName>
</protein>
<dbReference type="SMART" id="SM00256">
    <property type="entry name" value="FBOX"/>
    <property type="match status" value="1"/>
</dbReference>
<keyword evidence="3" id="KW-1185">Reference proteome</keyword>
<reference evidence="2" key="1">
    <citation type="submission" date="2023-03" db="EMBL/GenBank/DDBJ databases">
        <title>Massive genome expansion in bonnet fungi (Mycena s.s.) driven by repeated elements and novel gene families across ecological guilds.</title>
        <authorList>
            <consortium name="Lawrence Berkeley National Laboratory"/>
            <person name="Harder C.B."/>
            <person name="Miyauchi S."/>
            <person name="Viragh M."/>
            <person name="Kuo A."/>
            <person name="Thoen E."/>
            <person name="Andreopoulos B."/>
            <person name="Lu D."/>
            <person name="Skrede I."/>
            <person name="Drula E."/>
            <person name="Henrissat B."/>
            <person name="Morin E."/>
            <person name="Kohler A."/>
            <person name="Barry K."/>
            <person name="LaButti K."/>
            <person name="Morin E."/>
            <person name="Salamov A."/>
            <person name="Lipzen A."/>
            <person name="Mereny Z."/>
            <person name="Hegedus B."/>
            <person name="Baldrian P."/>
            <person name="Stursova M."/>
            <person name="Weitz H."/>
            <person name="Taylor A."/>
            <person name="Grigoriev I.V."/>
            <person name="Nagy L.G."/>
            <person name="Martin F."/>
            <person name="Kauserud H."/>
        </authorList>
    </citation>
    <scope>NUCLEOTIDE SEQUENCE</scope>
    <source>
        <strain evidence="2">CBHHK067</strain>
    </source>
</reference>
<dbReference type="Proteomes" id="UP001221757">
    <property type="component" value="Unassembled WGS sequence"/>
</dbReference>
<sequence>MQSLPSDVILQITSFLSLADVVSLSLVSKSYYALAAEHSFWLQPLRAARLKQPLACPALDDLSEHTPASLKQLALHALRLAHNWRQPTARVRGPVCSLPCGAHTRILCVLAGARAAVLYSTSEETAMCCDLSAGRASAPVFVGQIVDVAPPLEEPGGWTLAALLASQEIVVFTARVHPLSLQVVCTRALEPGYTHSNIFLPDAAVVGVVRAPAAGDGLQLHSYNMADPEITATVQTDCPAGGVVATAVGDDAVHLFVLQNVQAPVYACPRALLAYACPAPRADYTLRRSHVARIPRPPSDAASGSYAGENHRVLCGAAPISVAQRFTLVPIVDSWRFGPHSVALTFWPRPSQVNAALHPAHTVAVLGTLVRELVAAAPSGRAAVLVVAPLAEEEDDDEEDEDEDADAAPVLMLVQADADAEPVQLQVPAALDLLRICALALDDHIGCVFVVTDDDECMHCIPYA</sequence>
<evidence type="ECO:0000313" key="2">
    <source>
        <dbReference type="EMBL" id="KAJ7642903.1"/>
    </source>
</evidence>
<dbReference type="Gene3D" id="1.20.1280.50">
    <property type="match status" value="1"/>
</dbReference>
<dbReference type="SUPFAM" id="SSF81383">
    <property type="entry name" value="F-box domain"/>
    <property type="match status" value="1"/>
</dbReference>
<evidence type="ECO:0000259" key="1">
    <source>
        <dbReference type="PROSITE" id="PS50181"/>
    </source>
</evidence>
<dbReference type="CDD" id="cd09917">
    <property type="entry name" value="F-box_SF"/>
    <property type="match status" value="1"/>
</dbReference>
<evidence type="ECO:0000313" key="3">
    <source>
        <dbReference type="Proteomes" id="UP001221757"/>
    </source>
</evidence>
<organism evidence="2 3">
    <name type="scientific">Mycena rosella</name>
    <name type="common">Pink bonnet</name>
    <name type="synonym">Agaricus rosellus</name>
    <dbReference type="NCBI Taxonomy" id="1033263"/>
    <lineage>
        <taxon>Eukaryota</taxon>
        <taxon>Fungi</taxon>
        <taxon>Dikarya</taxon>
        <taxon>Basidiomycota</taxon>
        <taxon>Agaricomycotina</taxon>
        <taxon>Agaricomycetes</taxon>
        <taxon>Agaricomycetidae</taxon>
        <taxon>Agaricales</taxon>
        <taxon>Marasmiineae</taxon>
        <taxon>Mycenaceae</taxon>
        <taxon>Mycena</taxon>
    </lineage>
</organism>
<dbReference type="AlphaFoldDB" id="A0AAD7CA65"/>
<dbReference type="EMBL" id="JARKIE010000411">
    <property type="protein sequence ID" value="KAJ7642903.1"/>
    <property type="molecule type" value="Genomic_DNA"/>
</dbReference>
<proteinExistence type="predicted"/>
<dbReference type="Pfam" id="PF12937">
    <property type="entry name" value="F-box-like"/>
    <property type="match status" value="1"/>
</dbReference>
<feature type="domain" description="F-box" evidence="1">
    <location>
        <begin position="1"/>
        <end position="44"/>
    </location>
</feature>